<dbReference type="PRINTS" id="PR00385">
    <property type="entry name" value="P450"/>
</dbReference>
<keyword evidence="4 7" id="KW-0479">Metal-binding</keyword>
<evidence type="ECO:0000256" key="6">
    <source>
        <dbReference type="ARBA" id="ARBA00023026"/>
    </source>
</evidence>
<dbReference type="Pfam" id="PF00067">
    <property type="entry name" value="p450"/>
    <property type="match status" value="1"/>
</dbReference>
<comment type="similarity">
    <text evidence="2">Belongs to the cytochrome P450 family.</text>
</comment>
<dbReference type="Gene3D" id="1.10.630.10">
    <property type="entry name" value="Cytochrome P450"/>
    <property type="match status" value="1"/>
</dbReference>
<evidence type="ECO:0000256" key="5">
    <source>
        <dbReference type="ARBA" id="ARBA00023004"/>
    </source>
</evidence>
<dbReference type="EMBL" id="PQXL01000406">
    <property type="protein sequence ID" value="THV46209.1"/>
    <property type="molecule type" value="Genomic_DNA"/>
</dbReference>
<dbReference type="InterPro" id="IPR002401">
    <property type="entry name" value="Cyt_P450_E_grp-I"/>
</dbReference>
<dbReference type="AlphaFoldDB" id="A0A4S8QX74"/>
<reference evidence="8 9" key="1">
    <citation type="submission" date="2017-12" db="EMBL/GenBank/DDBJ databases">
        <title>Comparative genomics of Botrytis spp.</title>
        <authorList>
            <person name="Valero-Jimenez C.A."/>
            <person name="Tapia P."/>
            <person name="Veloso J."/>
            <person name="Silva-Moreno E."/>
            <person name="Staats M."/>
            <person name="Valdes J.H."/>
            <person name="Van Kan J.A.L."/>
        </authorList>
    </citation>
    <scope>NUCLEOTIDE SEQUENCE [LARGE SCALE GENOMIC DNA]</scope>
    <source>
        <strain evidence="8 9">MUCL435</strain>
    </source>
</reference>
<evidence type="ECO:0000256" key="1">
    <source>
        <dbReference type="ARBA" id="ARBA00001971"/>
    </source>
</evidence>
<accession>A0A4S8QX74</accession>
<evidence type="ECO:0000256" key="4">
    <source>
        <dbReference type="ARBA" id="ARBA00022723"/>
    </source>
</evidence>
<evidence type="ECO:0000313" key="9">
    <source>
        <dbReference type="Proteomes" id="UP000308671"/>
    </source>
</evidence>
<dbReference type="PANTHER" id="PTHR24305:SF210">
    <property type="entry name" value="CYTOCHROME P450 MONOOXYGENASE ASQL-RELATED"/>
    <property type="match status" value="1"/>
</dbReference>
<dbReference type="Proteomes" id="UP000308671">
    <property type="component" value="Unassembled WGS sequence"/>
</dbReference>
<evidence type="ECO:0000313" key="8">
    <source>
        <dbReference type="EMBL" id="THV46209.1"/>
    </source>
</evidence>
<gene>
    <name evidence="8" type="ORF">BGAL_0406g00090</name>
</gene>
<sequence>MGFTATIATFLEENKIVVAFLALLACPISSAIYNIYFHPLAQFPGPKLWTASRLPFIYYLLTGQLVKKVKEFHDIYGKFYRLASDEVSFASEQAWNDLYTFVADTSVLLRDKAWYIVLYNQANNLITMTDFKFHACVRGLMSNSFTDEALRTQHPLIESHADMLISKIREAAEKPENSIRGARINITDWLNFFTMEIIGDLAFRAPFGCLEKGEYHHWVRTLFSYLKEIIMEEQRQHSTYAEKMINRRLDTKSDRPDFMTPFMRNNINFENVSREKIISKFNFIIVGGSETSATVMTGIFNHLTKKKNKRILNRLCNDIRTKFREGKDITLDAIQSAPITHLEAVINEGLRVCDPIPSGLPRVVPEGGDQNCGIFLPGRTRLAVGTYAANRSKNIFADPDEFVPERWLPKDQQPKKYANDQLSASKPFSVGFHSCLGRPLAWAEIRLAVTRLLWTFDFSVDAEDEVDFDEFPVIMIIRKAPMNLRAKIKPGI</sequence>
<dbReference type="PRINTS" id="PR00463">
    <property type="entry name" value="EP450I"/>
</dbReference>
<comment type="caution">
    <text evidence="8">The sequence shown here is derived from an EMBL/GenBank/DDBJ whole genome shotgun (WGS) entry which is preliminary data.</text>
</comment>
<dbReference type="PANTHER" id="PTHR24305">
    <property type="entry name" value="CYTOCHROME P450"/>
    <property type="match status" value="1"/>
</dbReference>
<dbReference type="GO" id="GO:0004497">
    <property type="term" value="F:monooxygenase activity"/>
    <property type="evidence" value="ECO:0007669"/>
    <property type="project" value="InterPro"/>
</dbReference>
<dbReference type="CDD" id="cd11058">
    <property type="entry name" value="CYP60B-like"/>
    <property type="match status" value="1"/>
</dbReference>
<dbReference type="InterPro" id="IPR001128">
    <property type="entry name" value="Cyt_P450"/>
</dbReference>
<keyword evidence="3 7" id="KW-0349">Heme</keyword>
<dbReference type="InterPro" id="IPR036396">
    <property type="entry name" value="Cyt_P450_sf"/>
</dbReference>
<keyword evidence="6" id="KW-0843">Virulence</keyword>
<evidence type="ECO:0000256" key="2">
    <source>
        <dbReference type="ARBA" id="ARBA00010617"/>
    </source>
</evidence>
<protein>
    <submittedName>
        <fullName evidence="8">Uncharacterized protein</fullName>
    </submittedName>
</protein>
<keyword evidence="9" id="KW-1185">Reference proteome</keyword>
<dbReference type="GO" id="GO:0020037">
    <property type="term" value="F:heme binding"/>
    <property type="evidence" value="ECO:0007669"/>
    <property type="project" value="InterPro"/>
</dbReference>
<evidence type="ECO:0000256" key="3">
    <source>
        <dbReference type="ARBA" id="ARBA00022617"/>
    </source>
</evidence>
<dbReference type="GO" id="GO:0005506">
    <property type="term" value="F:iron ion binding"/>
    <property type="evidence" value="ECO:0007669"/>
    <property type="project" value="InterPro"/>
</dbReference>
<name>A0A4S8QX74_9HELO</name>
<keyword evidence="5 7" id="KW-0408">Iron</keyword>
<feature type="binding site" description="axial binding residue" evidence="7">
    <location>
        <position position="435"/>
    </location>
    <ligand>
        <name>heme</name>
        <dbReference type="ChEBI" id="CHEBI:30413"/>
    </ligand>
    <ligandPart>
        <name>Fe</name>
        <dbReference type="ChEBI" id="CHEBI:18248"/>
    </ligandPart>
</feature>
<dbReference type="GO" id="GO:0016705">
    <property type="term" value="F:oxidoreductase activity, acting on paired donors, with incorporation or reduction of molecular oxygen"/>
    <property type="evidence" value="ECO:0007669"/>
    <property type="project" value="InterPro"/>
</dbReference>
<evidence type="ECO:0000256" key="7">
    <source>
        <dbReference type="PIRSR" id="PIRSR602401-1"/>
    </source>
</evidence>
<dbReference type="SUPFAM" id="SSF48264">
    <property type="entry name" value="Cytochrome P450"/>
    <property type="match status" value="1"/>
</dbReference>
<proteinExistence type="inferred from homology"/>
<comment type="cofactor">
    <cofactor evidence="1 7">
        <name>heme</name>
        <dbReference type="ChEBI" id="CHEBI:30413"/>
    </cofactor>
</comment>
<dbReference type="OrthoDB" id="1470350at2759"/>
<organism evidence="8 9">
    <name type="scientific">Botrytis galanthina</name>
    <dbReference type="NCBI Taxonomy" id="278940"/>
    <lineage>
        <taxon>Eukaryota</taxon>
        <taxon>Fungi</taxon>
        <taxon>Dikarya</taxon>
        <taxon>Ascomycota</taxon>
        <taxon>Pezizomycotina</taxon>
        <taxon>Leotiomycetes</taxon>
        <taxon>Helotiales</taxon>
        <taxon>Sclerotiniaceae</taxon>
        <taxon>Botrytis</taxon>
    </lineage>
</organism>
<dbReference type="InterPro" id="IPR050121">
    <property type="entry name" value="Cytochrome_P450_monoxygenase"/>
</dbReference>